<keyword evidence="2" id="KW-0285">Flavoprotein</keyword>
<evidence type="ECO:0000256" key="3">
    <source>
        <dbReference type="ARBA" id="ARBA00022643"/>
    </source>
</evidence>
<proteinExistence type="inferred from homology"/>
<evidence type="ECO:0000256" key="1">
    <source>
        <dbReference type="ARBA" id="ARBA00001917"/>
    </source>
</evidence>
<name>A0ABS4FRJ1_9BACL</name>
<keyword evidence="7" id="KW-1185">Reference proteome</keyword>
<keyword evidence="3" id="KW-0288">FMN</keyword>
<dbReference type="InterPro" id="IPR012349">
    <property type="entry name" value="Split_barrel_FMN-bd"/>
</dbReference>
<dbReference type="EMBL" id="JAGGKG010000007">
    <property type="protein sequence ID" value="MBP1905192.1"/>
    <property type="molecule type" value="Genomic_DNA"/>
</dbReference>
<dbReference type="Pfam" id="PF01613">
    <property type="entry name" value="Flavin_Reduct"/>
    <property type="match status" value="1"/>
</dbReference>
<dbReference type="SUPFAM" id="SSF50475">
    <property type="entry name" value="FMN-binding split barrel"/>
    <property type="match status" value="1"/>
</dbReference>
<sequence>MANERNLTFNTNDLSEDEMYKLLTGSVVPRPIAWVSSISKKGTLNLAPFSFFTVVSRNPPTLLISIGPGVNERKGSIKDTLTNIRDVKEYIINIVPESLGEAMYRSSANVEPEKNEFELAEVTAENGQLLNVQRVEEAPISIELKLDQIIPVGVDHLVLGKVVCIQIDKAVYAGNYKIDVDKLKPLASLAGDFASLSPSFAYESKSNGT</sequence>
<evidence type="ECO:0000313" key="7">
    <source>
        <dbReference type="Proteomes" id="UP001519272"/>
    </source>
</evidence>
<dbReference type="Proteomes" id="UP001519272">
    <property type="component" value="Unassembled WGS sequence"/>
</dbReference>
<reference evidence="6 7" key="1">
    <citation type="submission" date="2021-03" db="EMBL/GenBank/DDBJ databases">
        <title>Genomic Encyclopedia of Type Strains, Phase IV (KMG-IV): sequencing the most valuable type-strain genomes for metagenomic binning, comparative biology and taxonomic classification.</title>
        <authorList>
            <person name="Goeker M."/>
        </authorList>
    </citation>
    <scope>NUCLEOTIDE SEQUENCE [LARGE SCALE GENOMIC DNA]</scope>
    <source>
        <strain evidence="6 7">DSM 14349</strain>
    </source>
</reference>
<evidence type="ECO:0000259" key="5">
    <source>
        <dbReference type="SMART" id="SM00903"/>
    </source>
</evidence>
<dbReference type="RefSeq" id="WP_245251338.1">
    <property type="nucleotide sequence ID" value="NZ_JAGGKG010000007.1"/>
</dbReference>
<comment type="caution">
    <text evidence="6">The sequence shown here is derived from an EMBL/GenBank/DDBJ whole genome shotgun (WGS) entry which is preliminary data.</text>
</comment>
<evidence type="ECO:0000313" key="6">
    <source>
        <dbReference type="EMBL" id="MBP1905192.1"/>
    </source>
</evidence>
<gene>
    <name evidence="6" type="ORF">J2Z32_001820</name>
</gene>
<comment type="cofactor">
    <cofactor evidence="1">
        <name>FMN</name>
        <dbReference type="ChEBI" id="CHEBI:58210"/>
    </cofactor>
</comment>
<dbReference type="Gene3D" id="2.30.110.10">
    <property type="entry name" value="Electron Transport, Fmn-binding Protein, Chain A"/>
    <property type="match status" value="1"/>
</dbReference>
<dbReference type="InterPro" id="IPR002563">
    <property type="entry name" value="Flavin_Rdtase-like_dom"/>
</dbReference>
<dbReference type="PANTHER" id="PTHR33798">
    <property type="entry name" value="FLAVOPROTEIN OXYGENASE"/>
    <property type="match status" value="1"/>
</dbReference>
<protein>
    <submittedName>
        <fullName evidence="6">Flavin reductase (DIM6/NTAB) family NADH-FMN oxidoreductase RutF</fullName>
    </submittedName>
</protein>
<organism evidence="6 7">
    <name type="scientific">Paenibacillus turicensis</name>
    <dbReference type="NCBI Taxonomy" id="160487"/>
    <lineage>
        <taxon>Bacteria</taxon>
        <taxon>Bacillati</taxon>
        <taxon>Bacillota</taxon>
        <taxon>Bacilli</taxon>
        <taxon>Bacillales</taxon>
        <taxon>Paenibacillaceae</taxon>
        <taxon>Paenibacillus</taxon>
    </lineage>
</organism>
<evidence type="ECO:0000256" key="2">
    <source>
        <dbReference type="ARBA" id="ARBA00022630"/>
    </source>
</evidence>
<dbReference type="SMART" id="SM00903">
    <property type="entry name" value="Flavin_Reduct"/>
    <property type="match status" value="1"/>
</dbReference>
<accession>A0ABS4FRJ1</accession>
<evidence type="ECO:0000256" key="4">
    <source>
        <dbReference type="ARBA" id="ARBA00038054"/>
    </source>
</evidence>
<dbReference type="PANTHER" id="PTHR33798:SF5">
    <property type="entry name" value="FLAVIN REDUCTASE LIKE DOMAIN-CONTAINING PROTEIN"/>
    <property type="match status" value="1"/>
</dbReference>
<feature type="domain" description="Flavin reductase like" evidence="5">
    <location>
        <begin position="25"/>
        <end position="178"/>
    </location>
</feature>
<comment type="similarity">
    <text evidence="4">Belongs to the flavoredoxin family.</text>
</comment>